<feature type="domain" description="USP" evidence="1">
    <location>
        <begin position="270"/>
        <end position="600"/>
    </location>
</feature>
<dbReference type="GO" id="GO:0005634">
    <property type="term" value="C:nucleus"/>
    <property type="evidence" value="ECO:0007669"/>
    <property type="project" value="TreeGrafter"/>
</dbReference>
<comment type="caution">
    <text evidence="2">The sequence shown here is derived from an EMBL/GenBank/DDBJ whole genome shotgun (WGS) entry which is preliminary data.</text>
</comment>
<dbReference type="Pfam" id="PF00443">
    <property type="entry name" value="UCH"/>
    <property type="match status" value="1"/>
</dbReference>
<keyword evidence="2" id="KW-0645">Protease</keyword>
<dbReference type="InterPro" id="IPR028889">
    <property type="entry name" value="USP"/>
</dbReference>
<dbReference type="Gene3D" id="3.90.70.10">
    <property type="entry name" value="Cysteine proteinases"/>
    <property type="match status" value="1"/>
</dbReference>
<dbReference type="AlphaFoldDB" id="A0AAD5XJA0"/>
<evidence type="ECO:0000313" key="2">
    <source>
        <dbReference type="EMBL" id="KAJ3127929.1"/>
    </source>
</evidence>
<name>A0AAD5XJA0_9FUNG</name>
<dbReference type="InterPro" id="IPR050164">
    <property type="entry name" value="Peptidase_C19"/>
</dbReference>
<dbReference type="Proteomes" id="UP001211907">
    <property type="component" value="Unassembled WGS sequence"/>
</dbReference>
<dbReference type="PANTHER" id="PTHR24006:SF827">
    <property type="entry name" value="UBIQUITIN CARBOXYL-TERMINAL HYDROLASE 34"/>
    <property type="match status" value="1"/>
</dbReference>
<protein>
    <submittedName>
        <fullName evidence="2">Ubiquitin-specific protease ubp2</fullName>
    </submittedName>
</protein>
<dbReference type="GO" id="GO:0005829">
    <property type="term" value="C:cytosol"/>
    <property type="evidence" value="ECO:0007669"/>
    <property type="project" value="TreeGrafter"/>
</dbReference>
<keyword evidence="2" id="KW-0378">Hydrolase</keyword>
<proteinExistence type="predicted"/>
<dbReference type="GO" id="GO:0004843">
    <property type="term" value="F:cysteine-type deubiquitinase activity"/>
    <property type="evidence" value="ECO:0007669"/>
    <property type="project" value="InterPro"/>
</dbReference>
<dbReference type="Pfam" id="PF13446">
    <property type="entry name" value="RPT"/>
    <property type="match status" value="1"/>
</dbReference>
<sequence>MSHIGFKFNSDDGFFYPIAHTDLCLNAESLPGTDTQYFATLAIYEELLLLEWNLKIAMQRINNDPSPVDYNAGPKIFFSWLGVEAPKRATSDRFDEFQVPLLELHYTRLGCLDDVSDEILKQVFLKQLEDNPKSKSLYLDSLIQIANSRNSYSLSEFIAMERTTRKLHTSDELISAYTLLKLPVPPLQNLDASPTQKLAAKNLVEIFTVCATESPFLIDDLRAAVKIVATEEGYEDVIELFLETGSTPSSWTPESFESTPDLIPDINRPIGLQNFGVLCYLNSLVQFYATIKPLREAVLQVSDTNEKSVFLLHLKTIFAGLSFSPANISSIAIDRAFAVAVLSGNIANSATASLADQNIIPVADSMDFEGPNPTAGDVLLNVQQDCGEFMDVFMEMVEKGFKALGDDSNAHKIKELFFGKTVQTVQYKTILGISHSDTMNDEFLYLIVNLAKDLRESLDAYFSPITVDYEKKKALKTIRVKELPPILTIKLRRVQYDLEKRIAVKSNEFVQFQDEISLEQYFLPPDNLRTRNYRIHAVLQHEGEASYGHYRIFIRDYKVEGKWFEYNDARVTVVNDPQNTIFGDTSVRAGNAYFLVYVDSERLGDVVETFYRKIEK</sequence>
<evidence type="ECO:0000313" key="3">
    <source>
        <dbReference type="Proteomes" id="UP001211907"/>
    </source>
</evidence>
<accession>A0AAD5XJA0</accession>
<dbReference type="InterPro" id="IPR038765">
    <property type="entry name" value="Papain-like_cys_pep_sf"/>
</dbReference>
<reference evidence="2" key="1">
    <citation type="submission" date="2020-05" db="EMBL/GenBank/DDBJ databases">
        <title>Phylogenomic resolution of chytrid fungi.</title>
        <authorList>
            <person name="Stajich J.E."/>
            <person name="Amses K."/>
            <person name="Simmons R."/>
            <person name="Seto K."/>
            <person name="Myers J."/>
            <person name="Bonds A."/>
            <person name="Quandt C.A."/>
            <person name="Barry K."/>
            <person name="Liu P."/>
            <person name="Grigoriev I."/>
            <person name="Longcore J.E."/>
            <person name="James T.Y."/>
        </authorList>
    </citation>
    <scope>NUCLEOTIDE SEQUENCE</scope>
    <source>
        <strain evidence="2">JEL0513</strain>
    </source>
</reference>
<dbReference type="InterPro" id="IPR001394">
    <property type="entry name" value="Peptidase_C19_UCH"/>
</dbReference>
<evidence type="ECO:0000259" key="1">
    <source>
        <dbReference type="PROSITE" id="PS50235"/>
    </source>
</evidence>
<gene>
    <name evidence="2" type="primary">UBP2</name>
    <name evidence="2" type="ORF">HK100_009461</name>
</gene>
<dbReference type="PANTHER" id="PTHR24006">
    <property type="entry name" value="UBIQUITIN CARBOXYL-TERMINAL HYDROLASE"/>
    <property type="match status" value="1"/>
</dbReference>
<dbReference type="EMBL" id="JADGJH010000487">
    <property type="protein sequence ID" value="KAJ3127929.1"/>
    <property type="molecule type" value="Genomic_DNA"/>
</dbReference>
<dbReference type="InterPro" id="IPR025305">
    <property type="entry name" value="UCH_repeat_domain"/>
</dbReference>
<dbReference type="SUPFAM" id="SSF54001">
    <property type="entry name" value="Cysteine proteinases"/>
    <property type="match status" value="1"/>
</dbReference>
<organism evidence="2 3">
    <name type="scientific">Physocladia obscura</name>
    <dbReference type="NCBI Taxonomy" id="109957"/>
    <lineage>
        <taxon>Eukaryota</taxon>
        <taxon>Fungi</taxon>
        <taxon>Fungi incertae sedis</taxon>
        <taxon>Chytridiomycota</taxon>
        <taxon>Chytridiomycota incertae sedis</taxon>
        <taxon>Chytridiomycetes</taxon>
        <taxon>Chytridiales</taxon>
        <taxon>Chytriomycetaceae</taxon>
        <taxon>Physocladia</taxon>
    </lineage>
</organism>
<dbReference type="GO" id="GO:0016579">
    <property type="term" value="P:protein deubiquitination"/>
    <property type="evidence" value="ECO:0007669"/>
    <property type="project" value="InterPro"/>
</dbReference>
<dbReference type="GO" id="GO:0006508">
    <property type="term" value="P:proteolysis"/>
    <property type="evidence" value="ECO:0007669"/>
    <property type="project" value="UniProtKB-KW"/>
</dbReference>
<dbReference type="PROSITE" id="PS50235">
    <property type="entry name" value="USP_3"/>
    <property type="match status" value="1"/>
</dbReference>
<keyword evidence="3" id="KW-1185">Reference proteome</keyword>